<proteinExistence type="predicted"/>
<feature type="region of interest" description="Disordered" evidence="1">
    <location>
        <begin position="442"/>
        <end position="498"/>
    </location>
</feature>
<dbReference type="InterPro" id="IPR053185">
    <property type="entry name" value="SET_domain_protein"/>
</dbReference>
<dbReference type="InterPro" id="IPR001214">
    <property type="entry name" value="SET_dom"/>
</dbReference>
<feature type="compositionally biased region" description="Basic residues" evidence="1">
    <location>
        <begin position="442"/>
        <end position="479"/>
    </location>
</feature>
<protein>
    <submittedName>
        <fullName evidence="3">SET domain, tetratricopeptide-like helical domain superfamily</fullName>
    </submittedName>
</protein>
<dbReference type="CDD" id="cd20071">
    <property type="entry name" value="SET_SMYD"/>
    <property type="match status" value="1"/>
</dbReference>
<dbReference type="Gene3D" id="2.170.270.10">
    <property type="entry name" value="SET domain"/>
    <property type="match status" value="1"/>
</dbReference>
<reference evidence="3" key="1">
    <citation type="submission" date="2022-06" db="EMBL/GenBank/DDBJ databases">
        <title>Complete genome sequences of two strains of the flax pathogen Septoria linicola.</title>
        <authorList>
            <person name="Lapalu N."/>
            <person name="Simon A."/>
            <person name="Demenou B."/>
            <person name="Paumier D."/>
            <person name="Guillot M.-P."/>
            <person name="Gout L."/>
            <person name="Valade R."/>
        </authorList>
    </citation>
    <scope>NUCLEOTIDE SEQUENCE</scope>
    <source>
        <strain evidence="3">SE15195</strain>
    </source>
</reference>
<feature type="domain" description="SET" evidence="2">
    <location>
        <begin position="97"/>
        <end position="259"/>
    </location>
</feature>
<evidence type="ECO:0000256" key="1">
    <source>
        <dbReference type="SAM" id="MobiDB-lite"/>
    </source>
</evidence>
<dbReference type="Proteomes" id="UP001056384">
    <property type="component" value="Chromosome 9"/>
</dbReference>
<evidence type="ECO:0000313" key="4">
    <source>
        <dbReference type="Proteomes" id="UP001056384"/>
    </source>
</evidence>
<dbReference type="Pfam" id="PF00856">
    <property type="entry name" value="SET"/>
    <property type="match status" value="1"/>
</dbReference>
<dbReference type="PROSITE" id="PS50280">
    <property type="entry name" value="SET"/>
    <property type="match status" value="1"/>
</dbReference>
<dbReference type="PANTHER" id="PTHR47332:SF4">
    <property type="entry name" value="SET DOMAIN-CONTAINING PROTEIN 5"/>
    <property type="match status" value="1"/>
</dbReference>
<sequence>METNTAALGTTLHHVLFFLEKNQKQEETPSPTDSTATNDSALTAATTMSSAISIQTPATTRDSSPVCFLGASTPKSTTSPLKADAPDFVPLAAAVTPIFELRPSAGKGLGLFACRDLPRGTRIICEAPLLEVPQKGLDVAYHAYLQLPADKKLAFDALHCYVAPQVDYEHVARMCAMHCQINEHDLPEYVQEHVRVMRTFACNDFILANGNIGAFEISSRLNHSCVPNVHHTNNPALGKETVQTVRDVRAGEELLINYLGPASTYDFMHQRLQKLRDHYGFECQCIACTDVTGASDQRREILSGIFWGLNQFASGAQPDGRFIPNSPQTALVQAEDSIRFLIEEQLLSVELLKAYRVAAGFALSIGNHEKALEYAFNEEEIERNILGVEVDDLEKINMAAKQWVETVYLTAIRAGVNFKSNFLRLLSPRIQQAVQAMEAKRVASKHAMKRGSKQNLSKKKSFTHAQSKKKSNRSPRKKTQVQDENIAPPATTGEDFQD</sequence>
<accession>A0A9Q9ENV2</accession>
<dbReference type="SUPFAM" id="SSF82199">
    <property type="entry name" value="SET domain"/>
    <property type="match status" value="1"/>
</dbReference>
<name>A0A9Q9ENV2_9PEZI</name>
<dbReference type="AlphaFoldDB" id="A0A9Q9ENV2"/>
<dbReference type="InterPro" id="IPR011990">
    <property type="entry name" value="TPR-like_helical_dom_sf"/>
</dbReference>
<dbReference type="SMART" id="SM00317">
    <property type="entry name" value="SET"/>
    <property type="match status" value="1"/>
</dbReference>
<dbReference type="InterPro" id="IPR046341">
    <property type="entry name" value="SET_dom_sf"/>
</dbReference>
<evidence type="ECO:0000259" key="2">
    <source>
        <dbReference type="PROSITE" id="PS50280"/>
    </source>
</evidence>
<gene>
    <name evidence="3" type="ORF">Slin15195_G103360</name>
</gene>
<dbReference type="EMBL" id="CP099426">
    <property type="protein sequence ID" value="USW57017.1"/>
    <property type="molecule type" value="Genomic_DNA"/>
</dbReference>
<evidence type="ECO:0000313" key="3">
    <source>
        <dbReference type="EMBL" id="USW57017.1"/>
    </source>
</evidence>
<dbReference type="Gene3D" id="1.25.40.10">
    <property type="entry name" value="Tetratricopeptide repeat domain"/>
    <property type="match status" value="1"/>
</dbReference>
<keyword evidence="4" id="KW-1185">Reference proteome</keyword>
<dbReference type="PANTHER" id="PTHR47332">
    <property type="entry name" value="SET DOMAIN-CONTAINING PROTEIN 5"/>
    <property type="match status" value="1"/>
</dbReference>
<organism evidence="3 4">
    <name type="scientific">Septoria linicola</name>
    <dbReference type="NCBI Taxonomy" id="215465"/>
    <lineage>
        <taxon>Eukaryota</taxon>
        <taxon>Fungi</taxon>
        <taxon>Dikarya</taxon>
        <taxon>Ascomycota</taxon>
        <taxon>Pezizomycotina</taxon>
        <taxon>Dothideomycetes</taxon>
        <taxon>Dothideomycetidae</taxon>
        <taxon>Mycosphaerellales</taxon>
        <taxon>Mycosphaerellaceae</taxon>
        <taxon>Septoria</taxon>
    </lineage>
</organism>